<feature type="domain" description="Uracil-DNA glycosylase-like" evidence="1">
    <location>
        <begin position="44"/>
        <end position="223"/>
    </location>
</feature>
<evidence type="ECO:0000313" key="3">
    <source>
        <dbReference type="Proteomes" id="UP001465426"/>
    </source>
</evidence>
<dbReference type="SUPFAM" id="SSF52141">
    <property type="entry name" value="Uracil-DNA glycosylase-like"/>
    <property type="match status" value="1"/>
</dbReference>
<dbReference type="EMBL" id="JBBMFN010000027">
    <property type="protein sequence ID" value="MEQ2466448.1"/>
    <property type="molecule type" value="Genomic_DNA"/>
</dbReference>
<sequence length="312" mass="35987">MSFENYRSELCKTPLKETYEKRDLMSERFLYAKDEKVEVYWAPFDYINKSAKVVILGITPGWTQMELAYNYVLHHMDKEDEEQVQYHAKYDASFGGAMRKNLIEMLDGIELHKHLGIDSCEQLFNVKSSLLHTSSVLRYPVFINGENYSGSQPKLMGHPIFTRMIDELLIPELNSLKDAVIIPTGKAVSDLLQYLVEEGKIENKTILFNFPHPSGANGHRKSHYATYQHLFKEQLANAAQKGHFTETTSAISPTKEQMDELIQQLKIIGAELKRGNDLKEKEAYCQRRLETLADEIQPYDHRVAQVIEQLLK</sequence>
<dbReference type="RefSeq" id="WP_048719212.1">
    <property type="nucleotide sequence ID" value="NZ_JBBMFN010000027.1"/>
</dbReference>
<dbReference type="InterPro" id="IPR036895">
    <property type="entry name" value="Uracil-DNA_glycosylase-like_sf"/>
</dbReference>
<gene>
    <name evidence="2" type="ORF">WMO63_12300</name>
</gene>
<comment type="caution">
    <text evidence="2">The sequence shown here is derived from an EMBL/GenBank/DDBJ whole genome shotgun (WGS) entry which is preliminary data.</text>
</comment>
<dbReference type="InterPro" id="IPR005122">
    <property type="entry name" value="Uracil-DNA_glycosylase-like"/>
</dbReference>
<protein>
    <submittedName>
        <fullName evidence="2">Uracil-DNA glycosylase family protein</fullName>
    </submittedName>
</protein>
<evidence type="ECO:0000313" key="2">
    <source>
        <dbReference type="EMBL" id="MEQ2466448.1"/>
    </source>
</evidence>
<proteinExistence type="predicted"/>
<evidence type="ECO:0000259" key="1">
    <source>
        <dbReference type="Pfam" id="PF03167"/>
    </source>
</evidence>
<reference evidence="2 3" key="1">
    <citation type="submission" date="2024-03" db="EMBL/GenBank/DDBJ databases">
        <title>Human intestinal bacterial collection.</title>
        <authorList>
            <person name="Pauvert C."/>
            <person name="Hitch T.C.A."/>
            <person name="Clavel T."/>
        </authorList>
    </citation>
    <scope>NUCLEOTIDE SEQUENCE [LARGE SCALE GENOMIC DNA]</scope>
    <source>
        <strain evidence="2 3">CLA-SR-H024</strain>
    </source>
</reference>
<keyword evidence="3" id="KW-1185">Reference proteome</keyword>
<dbReference type="Pfam" id="PF03167">
    <property type="entry name" value="UDG"/>
    <property type="match status" value="1"/>
</dbReference>
<accession>A0ABV1F1J3</accession>
<organism evidence="2 3">
    <name type="scientific">Niallia hominis</name>
    <dbReference type="NCBI Taxonomy" id="3133173"/>
    <lineage>
        <taxon>Bacteria</taxon>
        <taxon>Bacillati</taxon>
        <taxon>Bacillota</taxon>
        <taxon>Bacilli</taxon>
        <taxon>Bacillales</taxon>
        <taxon>Bacillaceae</taxon>
        <taxon>Niallia</taxon>
    </lineage>
</organism>
<dbReference type="Proteomes" id="UP001465426">
    <property type="component" value="Unassembled WGS sequence"/>
</dbReference>
<name>A0ABV1F1J3_9BACI</name>